<organism evidence="1 2">
    <name type="scientific">Serpentinicella alkaliphila</name>
    <dbReference type="NCBI Taxonomy" id="1734049"/>
    <lineage>
        <taxon>Bacteria</taxon>
        <taxon>Bacillati</taxon>
        <taxon>Bacillota</taxon>
        <taxon>Clostridia</taxon>
        <taxon>Peptostreptococcales</taxon>
        <taxon>Natronincolaceae</taxon>
        <taxon>Serpentinicella</taxon>
    </lineage>
</organism>
<name>A0A4R2SW45_9FIRM</name>
<accession>A0A4R2SW45</accession>
<protein>
    <submittedName>
        <fullName evidence="1">Uncharacterized protein</fullName>
    </submittedName>
</protein>
<comment type="caution">
    <text evidence="1">The sequence shown here is derived from an EMBL/GenBank/DDBJ whole genome shotgun (WGS) entry which is preliminary data.</text>
</comment>
<keyword evidence="2" id="KW-1185">Reference proteome</keyword>
<evidence type="ECO:0000313" key="2">
    <source>
        <dbReference type="Proteomes" id="UP000295504"/>
    </source>
</evidence>
<evidence type="ECO:0000313" key="1">
    <source>
        <dbReference type="EMBL" id="TCP94687.1"/>
    </source>
</evidence>
<dbReference type="AlphaFoldDB" id="A0A4R2SW45"/>
<dbReference type="EMBL" id="SLYC01000073">
    <property type="protein sequence ID" value="TCP94687.1"/>
    <property type="molecule type" value="Genomic_DNA"/>
</dbReference>
<feature type="non-terminal residue" evidence="1">
    <location>
        <position position="1"/>
    </location>
</feature>
<proteinExistence type="predicted"/>
<reference evidence="1 2" key="1">
    <citation type="submission" date="2019-03" db="EMBL/GenBank/DDBJ databases">
        <title>Genomic Encyclopedia of Type Strains, Phase IV (KMG-IV): sequencing the most valuable type-strain genomes for metagenomic binning, comparative biology and taxonomic classification.</title>
        <authorList>
            <person name="Goeker M."/>
        </authorList>
    </citation>
    <scope>NUCLEOTIDE SEQUENCE [LARGE SCALE GENOMIC DNA]</scope>
    <source>
        <strain evidence="1 2">DSM 100013</strain>
    </source>
</reference>
<sequence>VKLLLTSAEILIKMMGSDIHLCPHCKKGYMLSQHDLSLDMIDSS</sequence>
<gene>
    <name evidence="1" type="ORF">EDD79_10731</name>
</gene>
<dbReference type="Proteomes" id="UP000295504">
    <property type="component" value="Unassembled WGS sequence"/>
</dbReference>